<evidence type="ECO:0000313" key="2">
    <source>
        <dbReference type="Proteomes" id="UP000004994"/>
    </source>
</evidence>
<protein>
    <recommendedName>
        <fullName evidence="3">Reverse transcriptase Ty1/copia-type domain-containing protein</fullName>
    </recommendedName>
</protein>
<dbReference type="InParanoid" id="A0A3Q7EC46"/>
<reference evidence="1" key="1">
    <citation type="journal article" date="2012" name="Nature">
        <title>The tomato genome sequence provides insights into fleshy fruit evolution.</title>
        <authorList>
            <consortium name="Tomato Genome Consortium"/>
        </authorList>
    </citation>
    <scope>NUCLEOTIDE SEQUENCE [LARGE SCALE GENOMIC DNA]</scope>
    <source>
        <strain evidence="1">cv. Heinz 1706</strain>
    </source>
</reference>
<reference evidence="1" key="2">
    <citation type="submission" date="2019-01" db="UniProtKB">
        <authorList>
            <consortium name="EnsemblPlants"/>
        </authorList>
    </citation>
    <scope>IDENTIFICATION</scope>
    <source>
        <strain evidence="1">cv. Heinz 1706</strain>
    </source>
</reference>
<accession>A0A3Q7EC46</accession>
<dbReference type="EnsemblPlants" id="Solyc01g020185.1.1">
    <property type="protein sequence ID" value="Solyc01g020185.1.1"/>
    <property type="gene ID" value="Solyc01g020185.1"/>
</dbReference>
<dbReference type="STRING" id="4081.A0A3Q7EC46"/>
<proteinExistence type="predicted"/>
<sequence>MRLSEIYGPARSQILMMNPLPTVGKAYAMIISDENQRITSGLRYGGDVIEATTLYANRGGYDYRNTGRGDGDKGGYNGGGYGYRNTSHGDGDKGYNKEKAVAANVGYRSSMNKANSQFMIWHYRMGSPSYRVLKQLYQSDTPFYDYDTADVHTPLDVETLDEHVEALVPTEHVSEDITEEHGDDNVVYIPGSVPRVSSRMSHPPVWMKDYVTHVTDSGLSGARPSLTHLETNMKLTSTDYMQDASDELFTDINRYQRLIGKLLYLTNTRPDIAFSKPTLSHWNATLKVVKYVKTAPGLGIPMSSDKQAQLTGFCDADWAACLNTRRSVTSYLLKYGKSLIAWKSKK</sequence>
<dbReference type="SUPFAM" id="SSF56672">
    <property type="entry name" value="DNA/RNA polymerases"/>
    <property type="match status" value="1"/>
</dbReference>
<name>A0A3Q7EC46_SOLLC</name>
<dbReference type="AlphaFoldDB" id="A0A3Q7EC46"/>
<organism evidence="1">
    <name type="scientific">Solanum lycopersicum</name>
    <name type="common">Tomato</name>
    <name type="synonym">Lycopersicon esculentum</name>
    <dbReference type="NCBI Taxonomy" id="4081"/>
    <lineage>
        <taxon>Eukaryota</taxon>
        <taxon>Viridiplantae</taxon>
        <taxon>Streptophyta</taxon>
        <taxon>Embryophyta</taxon>
        <taxon>Tracheophyta</taxon>
        <taxon>Spermatophyta</taxon>
        <taxon>Magnoliopsida</taxon>
        <taxon>eudicotyledons</taxon>
        <taxon>Gunneridae</taxon>
        <taxon>Pentapetalae</taxon>
        <taxon>asterids</taxon>
        <taxon>lamiids</taxon>
        <taxon>Solanales</taxon>
        <taxon>Solanaceae</taxon>
        <taxon>Solanoideae</taxon>
        <taxon>Solaneae</taxon>
        <taxon>Solanum</taxon>
        <taxon>Solanum subgen. Lycopersicon</taxon>
    </lineage>
</organism>
<dbReference type="InterPro" id="IPR043502">
    <property type="entry name" value="DNA/RNA_pol_sf"/>
</dbReference>
<dbReference type="PANTHER" id="PTHR11439:SF473">
    <property type="entry name" value="REVERSE TRANSCRIPTASE TY1_COPIA-TYPE DOMAIN-CONTAINING PROTEIN"/>
    <property type="match status" value="1"/>
</dbReference>
<evidence type="ECO:0000313" key="1">
    <source>
        <dbReference type="EnsemblPlants" id="Solyc01g020185.1.1"/>
    </source>
</evidence>
<dbReference type="Proteomes" id="UP000004994">
    <property type="component" value="Chromosome 1"/>
</dbReference>
<evidence type="ECO:0008006" key="3">
    <source>
        <dbReference type="Google" id="ProtNLM"/>
    </source>
</evidence>
<keyword evidence="2" id="KW-1185">Reference proteome</keyword>
<dbReference type="PANTHER" id="PTHR11439">
    <property type="entry name" value="GAG-POL-RELATED RETROTRANSPOSON"/>
    <property type="match status" value="1"/>
</dbReference>
<dbReference type="Gramene" id="Solyc01g020185.1.1">
    <property type="protein sequence ID" value="Solyc01g020185.1.1"/>
    <property type="gene ID" value="Solyc01g020185.1"/>
</dbReference>